<accession>A0ABR4IZB6</accession>
<sequence>MSPKANPTSAEELLDFLLLQQGFDVESLNEKGETPLLAVVQHQHSERATRLLIERGANPCFHQSASGGLCPLVASVRKRTCDTCREFSTWLPRDWFRGNCTNPYTFQILLQGMEERGIPWDVVEPQLRDAMVTAERDGADGDVIKALRKWYWRKRYPVPA</sequence>
<protein>
    <recommendedName>
        <fullName evidence="4">Ankyrin repeat-containing domain protein</fullName>
    </recommendedName>
</protein>
<evidence type="ECO:0000313" key="2">
    <source>
        <dbReference type="EMBL" id="KAL2833133.1"/>
    </source>
</evidence>
<keyword evidence="3" id="KW-1185">Reference proteome</keyword>
<dbReference type="Gene3D" id="1.25.40.20">
    <property type="entry name" value="Ankyrin repeat-containing domain"/>
    <property type="match status" value="1"/>
</dbReference>
<feature type="repeat" description="ANK" evidence="1">
    <location>
        <begin position="31"/>
        <end position="58"/>
    </location>
</feature>
<dbReference type="PROSITE" id="PS50297">
    <property type="entry name" value="ANK_REP_REGION"/>
    <property type="match status" value="1"/>
</dbReference>
<dbReference type="InterPro" id="IPR036770">
    <property type="entry name" value="Ankyrin_rpt-contain_sf"/>
</dbReference>
<comment type="caution">
    <text evidence="2">The sequence shown here is derived from an EMBL/GenBank/DDBJ whole genome shotgun (WGS) entry which is preliminary data.</text>
</comment>
<dbReference type="InterPro" id="IPR002110">
    <property type="entry name" value="Ankyrin_rpt"/>
</dbReference>
<dbReference type="PROSITE" id="PS50088">
    <property type="entry name" value="ANK_REPEAT"/>
    <property type="match status" value="1"/>
</dbReference>
<dbReference type="EMBL" id="JBFXLU010000249">
    <property type="protein sequence ID" value="KAL2833133.1"/>
    <property type="molecule type" value="Genomic_DNA"/>
</dbReference>
<name>A0ABR4IZB6_9EURO</name>
<evidence type="ECO:0008006" key="4">
    <source>
        <dbReference type="Google" id="ProtNLM"/>
    </source>
</evidence>
<reference evidence="2 3" key="1">
    <citation type="submission" date="2024-07" db="EMBL/GenBank/DDBJ databases">
        <title>Section-level genome sequencing and comparative genomics of Aspergillus sections Usti and Cavernicolus.</title>
        <authorList>
            <consortium name="Lawrence Berkeley National Laboratory"/>
            <person name="Nybo J.L."/>
            <person name="Vesth T.C."/>
            <person name="Theobald S."/>
            <person name="Frisvad J.C."/>
            <person name="Larsen T.O."/>
            <person name="Kjaerboelling I."/>
            <person name="Rothschild-Mancinelli K."/>
            <person name="Lyhne E.K."/>
            <person name="Kogle M.E."/>
            <person name="Barry K."/>
            <person name="Clum A."/>
            <person name="Na H."/>
            <person name="Ledsgaard L."/>
            <person name="Lin J."/>
            <person name="Lipzen A."/>
            <person name="Kuo A."/>
            <person name="Riley R."/>
            <person name="Mondo S."/>
            <person name="Labutti K."/>
            <person name="Haridas S."/>
            <person name="Pangalinan J."/>
            <person name="Salamov A.A."/>
            <person name="Simmons B.A."/>
            <person name="Magnuson J.K."/>
            <person name="Chen J."/>
            <person name="Drula E."/>
            <person name="Henrissat B."/>
            <person name="Wiebenga A."/>
            <person name="Lubbers R.J."/>
            <person name="Gomes A.C."/>
            <person name="Makela M.R."/>
            <person name="Stajich J."/>
            <person name="Grigoriev I.V."/>
            <person name="Mortensen U.H."/>
            <person name="De Vries R.P."/>
            <person name="Baker S.E."/>
            <person name="Andersen M.R."/>
        </authorList>
    </citation>
    <scope>NUCLEOTIDE SEQUENCE [LARGE SCALE GENOMIC DNA]</scope>
    <source>
        <strain evidence="2 3">CBS 123904</strain>
    </source>
</reference>
<dbReference type="SUPFAM" id="SSF48403">
    <property type="entry name" value="Ankyrin repeat"/>
    <property type="match status" value="1"/>
</dbReference>
<keyword evidence="1" id="KW-0040">ANK repeat</keyword>
<proteinExistence type="predicted"/>
<evidence type="ECO:0000256" key="1">
    <source>
        <dbReference type="PROSITE-ProRule" id="PRU00023"/>
    </source>
</evidence>
<evidence type="ECO:0000313" key="3">
    <source>
        <dbReference type="Proteomes" id="UP001610446"/>
    </source>
</evidence>
<gene>
    <name evidence="2" type="ORF">BJY01DRAFT_225455</name>
</gene>
<dbReference type="Proteomes" id="UP001610446">
    <property type="component" value="Unassembled WGS sequence"/>
</dbReference>
<organism evidence="2 3">
    <name type="scientific">Aspergillus pseudoustus</name>
    <dbReference type="NCBI Taxonomy" id="1810923"/>
    <lineage>
        <taxon>Eukaryota</taxon>
        <taxon>Fungi</taxon>
        <taxon>Dikarya</taxon>
        <taxon>Ascomycota</taxon>
        <taxon>Pezizomycotina</taxon>
        <taxon>Eurotiomycetes</taxon>
        <taxon>Eurotiomycetidae</taxon>
        <taxon>Eurotiales</taxon>
        <taxon>Aspergillaceae</taxon>
        <taxon>Aspergillus</taxon>
        <taxon>Aspergillus subgen. Nidulantes</taxon>
    </lineage>
</organism>